<organism evidence="1 2">
    <name type="scientific">Aristolochia fimbriata</name>
    <name type="common">White veined hardy Dutchman's pipe vine</name>
    <dbReference type="NCBI Taxonomy" id="158543"/>
    <lineage>
        <taxon>Eukaryota</taxon>
        <taxon>Viridiplantae</taxon>
        <taxon>Streptophyta</taxon>
        <taxon>Embryophyta</taxon>
        <taxon>Tracheophyta</taxon>
        <taxon>Spermatophyta</taxon>
        <taxon>Magnoliopsida</taxon>
        <taxon>Magnoliidae</taxon>
        <taxon>Piperales</taxon>
        <taxon>Aristolochiaceae</taxon>
        <taxon>Aristolochia</taxon>
    </lineage>
</organism>
<name>A0AAV7EG84_ARIFI</name>
<accession>A0AAV7EG84</accession>
<evidence type="ECO:0000313" key="1">
    <source>
        <dbReference type="EMBL" id="KAG9446761.1"/>
    </source>
</evidence>
<sequence>MEGFEGANSPVAGRLHQDAGLAKNGWIKFQSNHLRNLTGKSKMGENPDLDLAIDLNRLMSKSRSDVQSHLPGHKINQ</sequence>
<evidence type="ECO:0000313" key="2">
    <source>
        <dbReference type="Proteomes" id="UP000825729"/>
    </source>
</evidence>
<keyword evidence="2" id="KW-1185">Reference proteome</keyword>
<dbReference type="Proteomes" id="UP000825729">
    <property type="component" value="Unassembled WGS sequence"/>
</dbReference>
<proteinExistence type="predicted"/>
<protein>
    <submittedName>
        <fullName evidence="1">Uncharacterized protein</fullName>
    </submittedName>
</protein>
<reference evidence="1 2" key="1">
    <citation type="submission" date="2021-07" db="EMBL/GenBank/DDBJ databases">
        <title>The Aristolochia fimbriata genome: insights into angiosperm evolution, floral development and chemical biosynthesis.</title>
        <authorList>
            <person name="Jiao Y."/>
        </authorList>
    </citation>
    <scope>NUCLEOTIDE SEQUENCE [LARGE SCALE GENOMIC DNA]</scope>
    <source>
        <strain evidence="1">IBCAS-2021</strain>
        <tissue evidence="1">Leaf</tissue>
    </source>
</reference>
<dbReference type="AlphaFoldDB" id="A0AAV7EG84"/>
<gene>
    <name evidence="1" type="ORF">H6P81_012889</name>
</gene>
<comment type="caution">
    <text evidence="1">The sequence shown here is derived from an EMBL/GenBank/DDBJ whole genome shotgun (WGS) entry which is preliminary data.</text>
</comment>
<dbReference type="EMBL" id="JAINDJ010000005">
    <property type="protein sequence ID" value="KAG9446761.1"/>
    <property type="molecule type" value="Genomic_DNA"/>
</dbReference>